<proteinExistence type="predicted"/>
<dbReference type="EMBL" id="JAVIJP010000006">
    <property type="protein sequence ID" value="KAL3651283.1"/>
    <property type="molecule type" value="Genomic_DNA"/>
</dbReference>
<protein>
    <submittedName>
        <fullName evidence="2">Uncharacterized protein</fullName>
    </submittedName>
</protein>
<evidence type="ECO:0000313" key="3">
    <source>
        <dbReference type="Proteomes" id="UP001632038"/>
    </source>
</evidence>
<reference evidence="3" key="1">
    <citation type="journal article" date="2024" name="IScience">
        <title>Strigolactones Initiate the Formation of Haustorium-like Structures in Castilleja.</title>
        <authorList>
            <person name="Buerger M."/>
            <person name="Peterson D."/>
            <person name="Chory J."/>
        </authorList>
    </citation>
    <scope>NUCLEOTIDE SEQUENCE [LARGE SCALE GENOMIC DNA]</scope>
</reference>
<gene>
    <name evidence="2" type="ORF">CASFOL_004285</name>
</gene>
<dbReference type="AlphaFoldDB" id="A0ABD3E9Z6"/>
<evidence type="ECO:0000313" key="2">
    <source>
        <dbReference type="EMBL" id="KAL3651283.1"/>
    </source>
</evidence>
<comment type="caution">
    <text evidence="2">The sequence shown here is derived from an EMBL/GenBank/DDBJ whole genome shotgun (WGS) entry which is preliminary data.</text>
</comment>
<feature type="compositionally biased region" description="Low complexity" evidence="1">
    <location>
        <begin position="22"/>
        <end position="35"/>
    </location>
</feature>
<keyword evidence="3" id="KW-1185">Reference proteome</keyword>
<sequence length="141" mass="15317">MAPSSTEASINGNGELMEPESATRSTTRSSSWALTRHPRRPQRAYELKWFEFDSLAKSVNLSEDSSVGGAGLDPRPSWPSLLELERGPINDKSNNILDSLVLGEDDFALMGDNLGIDDFVLGDDLAGVLPACLLRRRLGAD</sequence>
<accession>A0ABD3E9Z6</accession>
<feature type="compositionally biased region" description="Polar residues" evidence="1">
    <location>
        <begin position="1"/>
        <end position="12"/>
    </location>
</feature>
<dbReference type="Proteomes" id="UP001632038">
    <property type="component" value="Unassembled WGS sequence"/>
</dbReference>
<feature type="region of interest" description="Disordered" evidence="1">
    <location>
        <begin position="1"/>
        <end position="39"/>
    </location>
</feature>
<organism evidence="2 3">
    <name type="scientific">Castilleja foliolosa</name>
    <dbReference type="NCBI Taxonomy" id="1961234"/>
    <lineage>
        <taxon>Eukaryota</taxon>
        <taxon>Viridiplantae</taxon>
        <taxon>Streptophyta</taxon>
        <taxon>Embryophyta</taxon>
        <taxon>Tracheophyta</taxon>
        <taxon>Spermatophyta</taxon>
        <taxon>Magnoliopsida</taxon>
        <taxon>eudicotyledons</taxon>
        <taxon>Gunneridae</taxon>
        <taxon>Pentapetalae</taxon>
        <taxon>asterids</taxon>
        <taxon>lamiids</taxon>
        <taxon>Lamiales</taxon>
        <taxon>Orobanchaceae</taxon>
        <taxon>Pedicularideae</taxon>
        <taxon>Castillejinae</taxon>
        <taxon>Castilleja</taxon>
    </lineage>
</organism>
<evidence type="ECO:0000256" key="1">
    <source>
        <dbReference type="SAM" id="MobiDB-lite"/>
    </source>
</evidence>
<name>A0ABD3E9Z6_9LAMI</name>